<reference evidence="2 3" key="1">
    <citation type="submission" date="2018-10" db="EMBL/GenBank/DDBJ databases">
        <authorList>
            <person name="Li J."/>
        </authorList>
    </citation>
    <scope>NUCLEOTIDE SEQUENCE [LARGE SCALE GENOMIC DNA]</scope>
    <source>
        <strain evidence="2 3">JCM 11654</strain>
    </source>
</reference>
<keyword evidence="1" id="KW-0472">Membrane</keyword>
<evidence type="ECO:0000313" key="3">
    <source>
        <dbReference type="Proteomes" id="UP000269438"/>
    </source>
</evidence>
<evidence type="ECO:0000256" key="1">
    <source>
        <dbReference type="SAM" id="Phobius"/>
    </source>
</evidence>
<proteinExistence type="predicted"/>
<accession>A0A3L7AS17</accession>
<dbReference type="EMBL" id="RCUY01000005">
    <property type="protein sequence ID" value="RLP83303.1"/>
    <property type="molecule type" value="Genomic_DNA"/>
</dbReference>
<gene>
    <name evidence="2" type="ORF">D9V34_08755</name>
</gene>
<dbReference type="AlphaFoldDB" id="A0A3L7AS17"/>
<name>A0A3L7AS17_9MICO</name>
<evidence type="ECO:0000313" key="2">
    <source>
        <dbReference type="EMBL" id="RLP83303.1"/>
    </source>
</evidence>
<dbReference type="OrthoDB" id="5125528at2"/>
<feature type="transmembrane region" description="Helical" evidence="1">
    <location>
        <begin position="6"/>
        <end position="25"/>
    </location>
</feature>
<organism evidence="2 3">
    <name type="scientific">Mycetocola lacteus</name>
    <dbReference type="NCBI Taxonomy" id="76637"/>
    <lineage>
        <taxon>Bacteria</taxon>
        <taxon>Bacillati</taxon>
        <taxon>Actinomycetota</taxon>
        <taxon>Actinomycetes</taxon>
        <taxon>Micrococcales</taxon>
        <taxon>Microbacteriaceae</taxon>
        <taxon>Mycetocola</taxon>
    </lineage>
</organism>
<keyword evidence="3" id="KW-1185">Reference proteome</keyword>
<dbReference type="RefSeq" id="WP_121688422.1">
    <property type="nucleotide sequence ID" value="NZ_RCUY01000005.1"/>
</dbReference>
<protein>
    <submittedName>
        <fullName evidence="2">Uncharacterized protein</fullName>
    </submittedName>
</protein>
<keyword evidence="1" id="KW-0812">Transmembrane</keyword>
<comment type="caution">
    <text evidence="2">The sequence shown here is derived from an EMBL/GenBank/DDBJ whole genome shotgun (WGS) entry which is preliminary data.</text>
</comment>
<sequence>MDGLSQLAFIAVIIAAGFYVLYCVIRAAVLSALRAHADEVEENAAIAARIQALQESAEPHTAPQNP</sequence>
<keyword evidence="1" id="KW-1133">Transmembrane helix</keyword>
<dbReference type="Proteomes" id="UP000269438">
    <property type="component" value="Unassembled WGS sequence"/>
</dbReference>